<evidence type="ECO:0000313" key="13">
    <source>
        <dbReference type="EMBL" id="GEZ13686.1"/>
    </source>
</evidence>
<dbReference type="GO" id="GO:0006952">
    <property type="term" value="P:defense response"/>
    <property type="evidence" value="ECO:0007669"/>
    <property type="project" value="UniProtKB-ARBA"/>
</dbReference>
<evidence type="ECO:0000256" key="1">
    <source>
        <dbReference type="ARBA" id="ARBA00004251"/>
    </source>
</evidence>
<evidence type="ECO:0000256" key="2">
    <source>
        <dbReference type="ARBA" id="ARBA00009592"/>
    </source>
</evidence>
<keyword evidence="13" id="KW-0675">Receptor</keyword>
<evidence type="ECO:0000256" key="5">
    <source>
        <dbReference type="ARBA" id="ARBA00022692"/>
    </source>
</evidence>
<evidence type="ECO:0000259" key="12">
    <source>
        <dbReference type="Pfam" id="PF23598"/>
    </source>
</evidence>
<comment type="similarity">
    <text evidence="2">Belongs to the RLP family.</text>
</comment>
<dbReference type="SMART" id="SM00369">
    <property type="entry name" value="LRR_TYP"/>
    <property type="match status" value="8"/>
</dbReference>
<evidence type="ECO:0000256" key="8">
    <source>
        <dbReference type="ARBA" id="ARBA00022989"/>
    </source>
</evidence>
<dbReference type="Pfam" id="PF13855">
    <property type="entry name" value="LRR_8"/>
    <property type="match status" value="2"/>
</dbReference>
<keyword evidence="6" id="KW-0732">Signal</keyword>
<dbReference type="InterPro" id="IPR032675">
    <property type="entry name" value="LRR_dom_sf"/>
</dbReference>
<dbReference type="GO" id="GO:0016301">
    <property type="term" value="F:kinase activity"/>
    <property type="evidence" value="ECO:0007669"/>
    <property type="project" value="UniProtKB-KW"/>
</dbReference>
<feature type="transmembrane region" description="Helical" evidence="11">
    <location>
        <begin position="854"/>
        <end position="877"/>
    </location>
</feature>
<dbReference type="Gene3D" id="3.80.10.10">
    <property type="entry name" value="Ribonuclease Inhibitor"/>
    <property type="match status" value="4"/>
</dbReference>
<dbReference type="Pfam" id="PF23598">
    <property type="entry name" value="LRR_14"/>
    <property type="match status" value="1"/>
</dbReference>
<keyword evidence="10" id="KW-0325">Glycoprotein</keyword>
<evidence type="ECO:0000256" key="4">
    <source>
        <dbReference type="ARBA" id="ARBA00022614"/>
    </source>
</evidence>
<dbReference type="InterPro" id="IPR046956">
    <property type="entry name" value="RLP23-like"/>
</dbReference>
<keyword evidence="7" id="KW-0677">Repeat</keyword>
<sequence length="917" mass="102346">MISAQASSLSSLEHLKGYLNLSNAGFSGLIPSHIGNLSSLKVLDVSKTYPPFIVDDMAWISGLSSLEHLNLDNVDLSGAQEVDRLLYIIPSLLKLSLSSCSLSNAHNSPRLNSSIKNANIKHLDLSSNNFRGQIPKFLQNITYLEFLDLSGSNLSLVWNFASMLNMIPSVSELHLSQCELQKINISPTHHNFSRRSNIKHLDLSSNEIKGMFPSFFTNMTSLLSLDLSGNDLNSTVPVMPNLLKLDLSFNMFKHVGIWRQCHIKELIVSYNRLQEEMVGSTTNVSECSQYDFERLYLSGNYLNGSLSESLGRLTNLRDLDLSGNNLAGPVPEALGKLRLLQSLDLSRNHLIGSIPDFLGKPSKLYLAHNQFNDSIPESLGSLTGLKELLLQSNQLTGPIPASLARLVSLQRLSMSSYLLNGTIPTSFRQLFRLNYLDVSNNSLIGIVSEAHFANLSALKYLNTAYNNKLTFSISQWFRTQRNLEELVLSNASIFGPLPTWLQKMPIIHVLDLSHNKLTGSLTNLPSGDPLKHISYDHGGLMLVQNNLFTGSIPKSLCTRIDLEVLDLSGNKLSGKIPKCPGNLEHLKEMLLSSNRLSGLIPSSLGRISPSSLGWLQLNDNNFNGELPRKLMNLSSLFVLDLGENKMSGNIPEWIGENLRMLIVLRLRSIPHCFGELQSMFTTTRFYPVFSYNNENVMQVIKGVALEYKTTWMLVVNIDLSSNKLVGEIPHELTTLNVLMGLNLSHNHLSGVIPKDIGNMKSLFSLDFSTNELTGIIPPSISALNFLSHLNLSRNYLSGQIPTGKQLQTLTDPSIYAGNRDLCGAPLTKKCANHEDTMDTTDKRKYQDGHKRKKVWFYLDIMYGFATGFWGIIGVLMFKKQWRHKLFMFSEETINIIHVAVAVRNSKMKRGRIGARVR</sequence>
<evidence type="ECO:0000256" key="10">
    <source>
        <dbReference type="ARBA" id="ARBA00023180"/>
    </source>
</evidence>
<accession>A0A699I710</accession>
<dbReference type="InterPro" id="IPR001611">
    <property type="entry name" value="Leu-rich_rpt"/>
</dbReference>
<organism evidence="13">
    <name type="scientific">Tanacetum cinerariifolium</name>
    <name type="common">Dalmatian daisy</name>
    <name type="synonym">Chrysanthemum cinerariifolium</name>
    <dbReference type="NCBI Taxonomy" id="118510"/>
    <lineage>
        <taxon>Eukaryota</taxon>
        <taxon>Viridiplantae</taxon>
        <taxon>Streptophyta</taxon>
        <taxon>Embryophyta</taxon>
        <taxon>Tracheophyta</taxon>
        <taxon>Spermatophyta</taxon>
        <taxon>Magnoliopsida</taxon>
        <taxon>eudicotyledons</taxon>
        <taxon>Gunneridae</taxon>
        <taxon>Pentapetalae</taxon>
        <taxon>asterids</taxon>
        <taxon>campanulids</taxon>
        <taxon>Asterales</taxon>
        <taxon>Asteraceae</taxon>
        <taxon>Asteroideae</taxon>
        <taxon>Anthemideae</taxon>
        <taxon>Anthemidinae</taxon>
        <taxon>Tanacetum</taxon>
    </lineage>
</organism>
<keyword evidence="9 11" id="KW-0472">Membrane</keyword>
<evidence type="ECO:0000256" key="9">
    <source>
        <dbReference type="ARBA" id="ARBA00023136"/>
    </source>
</evidence>
<dbReference type="EMBL" id="BKCJ010244684">
    <property type="protein sequence ID" value="GEZ13686.1"/>
    <property type="molecule type" value="Genomic_DNA"/>
</dbReference>
<evidence type="ECO:0000256" key="11">
    <source>
        <dbReference type="SAM" id="Phobius"/>
    </source>
</evidence>
<keyword evidence="8 11" id="KW-1133">Transmembrane helix</keyword>
<dbReference type="FunFam" id="3.80.10.10:FF:000095">
    <property type="entry name" value="LRR receptor-like serine/threonine-protein kinase GSO1"/>
    <property type="match status" value="1"/>
</dbReference>
<dbReference type="InterPro" id="IPR055414">
    <property type="entry name" value="LRR_R13L4/SHOC2-like"/>
</dbReference>
<evidence type="ECO:0000256" key="3">
    <source>
        <dbReference type="ARBA" id="ARBA00022475"/>
    </source>
</evidence>
<keyword evidence="5 11" id="KW-0812">Transmembrane</keyword>
<dbReference type="GO" id="GO:0005886">
    <property type="term" value="C:plasma membrane"/>
    <property type="evidence" value="ECO:0007669"/>
    <property type="project" value="UniProtKB-SubCell"/>
</dbReference>
<comment type="subcellular location">
    <subcellularLocation>
        <location evidence="1">Cell membrane</location>
        <topology evidence="1">Single-pass type I membrane protein</topology>
    </subcellularLocation>
</comment>
<gene>
    <name evidence="13" type="ORF">Tci_485659</name>
</gene>
<keyword evidence="13" id="KW-0418">Kinase</keyword>
<reference evidence="13" key="1">
    <citation type="journal article" date="2019" name="Sci. Rep.">
        <title>Draft genome of Tanacetum cinerariifolium, the natural source of mosquito coil.</title>
        <authorList>
            <person name="Yamashiro T."/>
            <person name="Shiraishi A."/>
            <person name="Satake H."/>
            <person name="Nakayama K."/>
        </authorList>
    </citation>
    <scope>NUCLEOTIDE SEQUENCE</scope>
</reference>
<feature type="domain" description="Disease resistance R13L4/SHOC-2-like LRR" evidence="12">
    <location>
        <begin position="302"/>
        <end position="513"/>
    </location>
</feature>
<protein>
    <submittedName>
        <fullName evidence="13">LRR receptor-like serine/threonine-protein kinase GSO1</fullName>
    </submittedName>
</protein>
<keyword evidence="4" id="KW-0433">Leucine-rich repeat</keyword>
<dbReference type="SUPFAM" id="SSF52058">
    <property type="entry name" value="L domain-like"/>
    <property type="match status" value="3"/>
</dbReference>
<proteinExistence type="inferred from homology"/>
<dbReference type="AlphaFoldDB" id="A0A699I710"/>
<keyword evidence="13" id="KW-0808">Transferase</keyword>
<dbReference type="Pfam" id="PF00560">
    <property type="entry name" value="LRR_1"/>
    <property type="match status" value="3"/>
</dbReference>
<dbReference type="PANTHER" id="PTHR48063:SF112">
    <property type="entry name" value="RECEPTOR LIKE PROTEIN 30-LIKE"/>
    <property type="match status" value="1"/>
</dbReference>
<dbReference type="PANTHER" id="PTHR48063">
    <property type="entry name" value="LRR RECEPTOR-LIKE KINASE"/>
    <property type="match status" value="1"/>
</dbReference>
<dbReference type="PRINTS" id="PR00019">
    <property type="entry name" value="LEURICHRPT"/>
</dbReference>
<comment type="caution">
    <text evidence="13">The sequence shown here is derived from an EMBL/GenBank/DDBJ whole genome shotgun (WGS) entry which is preliminary data.</text>
</comment>
<evidence type="ECO:0000256" key="6">
    <source>
        <dbReference type="ARBA" id="ARBA00022729"/>
    </source>
</evidence>
<evidence type="ECO:0000256" key="7">
    <source>
        <dbReference type="ARBA" id="ARBA00022737"/>
    </source>
</evidence>
<name>A0A699I710_TANCI</name>
<dbReference type="InterPro" id="IPR003591">
    <property type="entry name" value="Leu-rich_rpt_typical-subtyp"/>
</dbReference>
<dbReference type="FunFam" id="3.80.10.10:FF:000213">
    <property type="entry name" value="Tyrosine-sulfated glycopeptide receptor 1"/>
    <property type="match status" value="1"/>
</dbReference>
<keyword evidence="3" id="KW-1003">Cell membrane</keyword>
<dbReference type="GO" id="GO:0051707">
    <property type="term" value="P:response to other organism"/>
    <property type="evidence" value="ECO:0007669"/>
    <property type="project" value="UniProtKB-ARBA"/>
</dbReference>